<sequence length="116" mass="12731">MMGNVEEDDLSHLATDTVHYNPSELYLWLDNMLSELNPSAVADPVSPSPEINLTGAGDSSTITSIGGFSTSDFDMKAIPGNAMYRRSNQFVGIDSSSSSNQVVEEREERDENERKI</sequence>
<dbReference type="Gene3D" id="1.10.10.1290">
    <property type="entry name" value="Transcriptional regulator DELLA, N-terminal domain"/>
    <property type="match status" value="1"/>
</dbReference>
<dbReference type="InterPro" id="IPR038088">
    <property type="entry name" value="DELLA_N_sf"/>
</dbReference>
<feature type="region of interest" description="Disordered" evidence="1">
    <location>
        <begin position="90"/>
        <end position="116"/>
    </location>
</feature>
<feature type="compositionally biased region" description="Basic and acidic residues" evidence="1">
    <location>
        <begin position="103"/>
        <end position="116"/>
    </location>
</feature>
<dbReference type="AlphaFoldDB" id="A0A6D2KL20"/>
<feature type="compositionally biased region" description="Polar residues" evidence="1">
    <location>
        <begin position="90"/>
        <end position="102"/>
    </location>
</feature>
<dbReference type="InterPro" id="IPR021914">
    <property type="entry name" value="TF_DELLA_N"/>
</dbReference>
<evidence type="ECO:0000313" key="3">
    <source>
        <dbReference type="EMBL" id="CAA7057626.1"/>
    </source>
</evidence>
<dbReference type="SMART" id="SM01129">
    <property type="entry name" value="DELLA"/>
    <property type="match status" value="1"/>
</dbReference>
<protein>
    <recommendedName>
        <fullName evidence="2">Transcriptional factor DELLA N-terminal domain-containing protein</fullName>
    </recommendedName>
</protein>
<feature type="domain" description="Transcriptional factor DELLA N-terminal" evidence="2">
    <location>
        <begin position="1"/>
        <end position="39"/>
    </location>
</feature>
<evidence type="ECO:0000313" key="4">
    <source>
        <dbReference type="Proteomes" id="UP000467841"/>
    </source>
</evidence>
<comment type="caution">
    <text evidence="3">The sequence shown here is derived from an EMBL/GenBank/DDBJ whole genome shotgun (WGS) entry which is preliminary data.</text>
</comment>
<accession>A0A6D2KL20</accession>
<dbReference type="Proteomes" id="UP000467841">
    <property type="component" value="Unassembled WGS sequence"/>
</dbReference>
<dbReference type="OrthoDB" id="1741652at2759"/>
<name>A0A6D2KL20_9BRAS</name>
<evidence type="ECO:0000259" key="2">
    <source>
        <dbReference type="Pfam" id="PF12041"/>
    </source>
</evidence>
<dbReference type="Pfam" id="PF12041">
    <property type="entry name" value="DELLA"/>
    <property type="match status" value="1"/>
</dbReference>
<evidence type="ECO:0000256" key="1">
    <source>
        <dbReference type="SAM" id="MobiDB-lite"/>
    </source>
</evidence>
<organism evidence="3 4">
    <name type="scientific">Microthlaspi erraticum</name>
    <dbReference type="NCBI Taxonomy" id="1685480"/>
    <lineage>
        <taxon>Eukaryota</taxon>
        <taxon>Viridiplantae</taxon>
        <taxon>Streptophyta</taxon>
        <taxon>Embryophyta</taxon>
        <taxon>Tracheophyta</taxon>
        <taxon>Spermatophyta</taxon>
        <taxon>Magnoliopsida</taxon>
        <taxon>eudicotyledons</taxon>
        <taxon>Gunneridae</taxon>
        <taxon>Pentapetalae</taxon>
        <taxon>rosids</taxon>
        <taxon>malvids</taxon>
        <taxon>Brassicales</taxon>
        <taxon>Brassicaceae</taxon>
        <taxon>Coluteocarpeae</taxon>
        <taxon>Microthlaspi</taxon>
    </lineage>
</organism>
<keyword evidence="4" id="KW-1185">Reference proteome</keyword>
<reference evidence="3" key="1">
    <citation type="submission" date="2020-01" db="EMBL/GenBank/DDBJ databases">
        <authorList>
            <person name="Mishra B."/>
        </authorList>
    </citation>
    <scope>NUCLEOTIDE SEQUENCE [LARGE SCALE GENOMIC DNA]</scope>
</reference>
<proteinExistence type="predicted"/>
<dbReference type="EMBL" id="CACVBM020001695">
    <property type="protein sequence ID" value="CAA7057626.1"/>
    <property type="molecule type" value="Genomic_DNA"/>
</dbReference>
<gene>
    <name evidence="3" type="ORF">MERR_LOCUS44862</name>
</gene>